<proteinExistence type="predicted"/>
<evidence type="ECO:0000313" key="2">
    <source>
        <dbReference type="WBParaSite" id="Hba_09654"/>
    </source>
</evidence>
<name>A0A1I7WWQ3_HETBA</name>
<dbReference type="AlphaFoldDB" id="A0A1I7WWQ3"/>
<protein>
    <submittedName>
        <fullName evidence="2">Transposase</fullName>
    </submittedName>
</protein>
<reference evidence="2" key="1">
    <citation type="submission" date="2016-11" db="UniProtKB">
        <authorList>
            <consortium name="WormBaseParasite"/>
        </authorList>
    </citation>
    <scope>IDENTIFICATION</scope>
</reference>
<evidence type="ECO:0000313" key="1">
    <source>
        <dbReference type="Proteomes" id="UP000095283"/>
    </source>
</evidence>
<sequence length="43" mass="4764">MSGPIRSIIGPIHKRLLKIIESYKTDATQFLTPLGAIDNNNLL</sequence>
<dbReference type="WBParaSite" id="Hba_09654">
    <property type="protein sequence ID" value="Hba_09654"/>
    <property type="gene ID" value="Hba_09654"/>
</dbReference>
<dbReference type="Proteomes" id="UP000095283">
    <property type="component" value="Unplaced"/>
</dbReference>
<organism evidence="1 2">
    <name type="scientific">Heterorhabditis bacteriophora</name>
    <name type="common">Entomopathogenic nematode worm</name>
    <dbReference type="NCBI Taxonomy" id="37862"/>
    <lineage>
        <taxon>Eukaryota</taxon>
        <taxon>Metazoa</taxon>
        <taxon>Ecdysozoa</taxon>
        <taxon>Nematoda</taxon>
        <taxon>Chromadorea</taxon>
        <taxon>Rhabditida</taxon>
        <taxon>Rhabditina</taxon>
        <taxon>Rhabditomorpha</taxon>
        <taxon>Strongyloidea</taxon>
        <taxon>Heterorhabditidae</taxon>
        <taxon>Heterorhabditis</taxon>
    </lineage>
</organism>
<keyword evidence="1" id="KW-1185">Reference proteome</keyword>
<accession>A0A1I7WWQ3</accession>